<dbReference type="SMART" id="SM00028">
    <property type="entry name" value="TPR"/>
    <property type="match status" value="2"/>
</dbReference>
<name>A0A3A4JWH8_9NOCA</name>
<dbReference type="Gene3D" id="1.25.40.10">
    <property type="entry name" value="Tetratricopeptide repeat domain"/>
    <property type="match status" value="1"/>
</dbReference>
<dbReference type="Pfam" id="PF13432">
    <property type="entry name" value="TPR_16"/>
    <property type="match status" value="1"/>
</dbReference>
<dbReference type="PANTHER" id="PTHR44858:SF1">
    <property type="entry name" value="UDP-N-ACETYLGLUCOSAMINE--PEPTIDE N-ACETYLGLUCOSAMINYLTRANSFERASE SPINDLY-RELATED"/>
    <property type="match status" value="1"/>
</dbReference>
<dbReference type="Proteomes" id="UP000266677">
    <property type="component" value="Unassembled WGS sequence"/>
</dbReference>
<dbReference type="InterPro" id="IPR019734">
    <property type="entry name" value="TPR_rpt"/>
</dbReference>
<reference evidence="4 5" key="1">
    <citation type="submission" date="2018-09" db="EMBL/GenBank/DDBJ databases">
        <title>YIM PH21274 draft genome.</title>
        <authorList>
            <person name="Miao C."/>
        </authorList>
    </citation>
    <scope>NUCLEOTIDE SEQUENCE [LARGE SCALE GENOMIC DNA]</scope>
    <source>
        <strain evidence="4 5">YIM PH 21724</strain>
    </source>
</reference>
<dbReference type="GO" id="GO:0046813">
    <property type="term" value="P:receptor-mediated virion attachment to host cell"/>
    <property type="evidence" value="ECO:0007669"/>
    <property type="project" value="TreeGrafter"/>
</dbReference>
<keyword evidence="5" id="KW-1185">Reference proteome</keyword>
<sequence>MEAAVQVGDVLIRREDSGEWSVVKVLAVDSWPDGAPLLHCLMYRATAEPPTPATVPSLEVLAYHAPLRPTAFRGDWSVLGSSPVIQGDLIGFHEYLKRVDFQRYLEATGQDLETVLTRANSHYAAGGELTLLRRYREAIDEYTRATDLFPLFHEAIDRRGFNYMHLGDYRRALDDFDHSLHLNPDGEAAWFASGECLLRLGDLAEAEEVFATGALDSTQYRDRHEQYLARVRELRAEQSPPTAPCA</sequence>
<comment type="caution">
    <text evidence="4">The sequence shown here is derived from an EMBL/GenBank/DDBJ whole genome shotgun (WGS) entry which is preliminary data.</text>
</comment>
<evidence type="ECO:0000256" key="3">
    <source>
        <dbReference type="PROSITE-ProRule" id="PRU00339"/>
    </source>
</evidence>
<proteinExistence type="predicted"/>
<keyword evidence="2 3" id="KW-0802">TPR repeat</keyword>
<feature type="repeat" description="TPR" evidence="3">
    <location>
        <begin position="153"/>
        <end position="186"/>
    </location>
</feature>
<dbReference type="PROSITE" id="PS50005">
    <property type="entry name" value="TPR"/>
    <property type="match status" value="1"/>
</dbReference>
<dbReference type="AlphaFoldDB" id="A0A3A4JWH8"/>
<dbReference type="EMBL" id="QZFU01000055">
    <property type="protein sequence ID" value="RJO68302.1"/>
    <property type="molecule type" value="Genomic_DNA"/>
</dbReference>
<evidence type="ECO:0000256" key="2">
    <source>
        <dbReference type="ARBA" id="ARBA00022803"/>
    </source>
</evidence>
<dbReference type="SUPFAM" id="SSF48452">
    <property type="entry name" value="TPR-like"/>
    <property type="match status" value="1"/>
</dbReference>
<keyword evidence="1" id="KW-0677">Repeat</keyword>
<evidence type="ECO:0000313" key="5">
    <source>
        <dbReference type="Proteomes" id="UP000266677"/>
    </source>
</evidence>
<dbReference type="InterPro" id="IPR050498">
    <property type="entry name" value="Ycf3"/>
</dbReference>
<protein>
    <submittedName>
        <fullName evidence="4">Tetratricopeptide repeat protein</fullName>
    </submittedName>
</protein>
<evidence type="ECO:0000256" key="1">
    <source>
        <dbReference type="ARBA" id="ARBA00022737"/>
    </source>
</evidence>
<evidence type="ECO:0000313" key="4">
    <source>
        <dbReference type="EMBL" id="RJO68302.1"/>
    </source>
</evidence>
<gene>
    <name evidence="4" type="ORF">D5S18_33315</name>
</gene>
<dbReference type="GO" id="GO:0009279">
    <property type="term" value="C:cell outer membrane"/>
    <property type="evidence" value="ECO:0007669"/>
    <property type="project" value="TreeGrafter"/>
</dbReference>
<dbReference type="InterPro" id="IPR011990">
    <property type="entry name" value="TPR-like_helical_dom_sf"/>
</dbReference>
<organism evidence="4 5">
    <name type="scientific">Nocardia panacis</name>
    <dbReference type="NCBI Taxonomy" id="2340916"/>
    <lineage>
        <taxon>Bacteria</taxon>
        <taxon>Bacillati</taxon>
        <taxon>Actinomycetota</taxon>
        <taxon>Actinomycetes</taxon>
        <taxon>Mycobacteriales</taxon>
        <taxon>Nocardiaceae</taxon>
        <taxon>Nocardia</taxon>
    </lineage>
</organism>
<dbReference type="PANTHER" id="PTHR44858">
    <property type="entry name" value="TETRATRICOPEPTIDE REPEAT PROTEIN 6"/>
    <property type="match status" value="1"/>
</dbReference>
<accession>A0A3A4JWH8</accession>